<protein>
    <submittedName>
        <fullName evidence="1">XPA C-terminal</fullName>
    </submittedName>
</protein>
<reference evidence="1 2" key="1">
    <citation type="submission" date="2017-11" db="EMBL/GenBank/DDBJ databases">
        <title>Complete genome of a free-living desiccation-tolerant cyanobacterium and its photosynthetic adaptation to extreme terrestrial habitat.</title>
        <authorList>
            <person name="Shang J."/>
        </authorList>
    </citation>
    <scope>NUCLEOTIDE SEQUENCE [LARGE SCALE GENOMIC DNA]</scope>
    <source>
        <strain evidence="1 2">CCNUN1</strain>
    </source>
</reference>
<name>A0A2K8SQ02_9NOSO</name>
<proteinExistence type="predicted"/>
<dbReference type="AlphaFoldDB" id="A0A2K8SQ02"/>
<organism evidence="1 2">
    <name type="scientific">Nostoc flagelliforme CCNUN1</name>
    <dbReference type="NCBI Taxonomy" id="2038116"/>
    <lineage>
        <taxon>Bacteria</taxon>
        <taxon>Bacillati</taxon>
        <taxon>Cyanobacteriota</taxon>
        <taxon>Cyanophyceae</taxon>
        <taxon>Nostocales</taxon>
        <taxon>Nostocaceae</taxon>
        <taxon>Nostoc</taxon>
    </lineage>
</organism>
<evidence type="ECO:0000313" key="1">
    <source>
        <dbReference type="EMBL" id="AUB37420.1"/>
    </source>
</evidence>
<dbReference type="OrthoDB" id="505968at2"/>
<evidence type="ECO:0000313" key="2">
    <source>
        <dbReference type="Proteomes" id="UP000232003"/>
    </source>
</evidence>
<gene>
    <name evidence="1" type="ORF">COO91_03365</name>
</gene>
<accession>A0A2K8SQ02</accession>
<keyword evidence="2" id="KW-1185">Reference proteome</keyword>
<dbReference type="Proteomes" id="UP000232003">
    <property type="component" value="Chromosome"/>
</dbReference>
<dbReference type="KEGG" id="nfl:COO91_03365"/>
<dbReference type="InterPro" id="IPR037129">
    <property type="entry name" value="XPA_sf"/>
</dbReference>
<dbReference type="Gene3D" id="3.90.530.10">
    <property type="entry name" value="XPA C-terminal domain"/>
    <property type="match status" value="1"/>
</dbReference>
<sequence>MEHQLVKTNLGFKREVCRWHWKTNTTATPCPGVIRYEYGSQPEHLKSLVNLHKKNLKPIAGTDPSGVIYLQKKGIYLWLYEEKDCKIADRNLPQIYEWDDRADLFTVGELRKQNLAPTPDIESDGVAWVWDEDNECGKWIPLYRTTSCQWQPKDNWLTKSALREKYLLSPSWIKELGKCDRKLKNPHGRNAAPIQLYSRQRVESFLADRPEAYAQWLDKRDRHIAIFEANREKMLHSRNLTREQTANCLRCASSATTKDG</sequence>
<dbReference type="RefSeq" id="WP_157816487.1">
    <property type="nucleotide sequence ID" value="NZ_CAWNNC010000001.1"/>
</dbReference>
<dbReference type="EMBL" id="CP024785">
    <property type="protein sequence ID" value="AUB37420.1"/>
    <property type="molecule type" value="Genomic_DNA"/>
</dbReference>